<dbReference type="PANTHER" id="PTHR43108:SF6">
    <property type="entry name" value="N-SULPHOGLUCOSAMINE SULPHOHYDROLASE"/>
    <property type="match status" value="1"/>
</dbReference>
<name>A0A6L9LDJ0_9BACT</name>
<organism evidence="4 5">
    <name type="scientific">Spirosoma terrae</name>
    <dbReference type="NCBI Taxonomy" id="1968276"/>
    <lineage>
        <taxon>Bacteria</taxon>
        <taxon>Pseudomonadati</taxon>
        <taxon>Bacteroidota</taxon>
        <taxon>Cytophagia</taxon>
        <taxon>Cytophagales</taxon>
        <taxon>Cytophagaceae</taxon>
        <taxon>Spirosoma</taxon>
    </lineage>
</organism>
<dbReference type="AlphaFoldDB" id="A0A6L9LDJ0"/>
<dbReference type="InterPro" id="IPR032506">
    <property type="entry name" value="SGSH_C"/>
</dbReference>
<dbReference type="SUPFAM" id="SSF53649">
    <property type="entry name" value="Alkaline phosphatase-like"/>
    <property type="match status" value="1"/>
</dbReference>
<reference evidence="4 5" key="1">
    <citation type="submission" date="2020-02" db="EMBL/GenBank/DDBJ databases">
        <title>Draft genome sequence of two Spirosoma agri KCTC 52727 and Spirosoma terrae KCTC 52035.</title>
        <authorList>
            <person name="Rojas J."/>
            <person name="Ambika Manirajan B."/>
            <person name="Suarez C."/>
            <person name="Ratering S."/>
            <person name="Schnell S."/>
        </authorList>
    </citation>
    <scope>NUCLEOTIDE SEQUENCE [LARGE SCALE GENOMIC DNA]</scope>
    <source>
        <strain evidence="4 5">KCTC 52035</strain>
    </source>
</reference>
<dbReference type="RefSeq" id="WP_163945640.1">
    <property type="nucleotide sequence ID" value="NZ_JAAFZH010000003.1"/>
</dbReference>
<sequence length="561" mass="64450">MIRPFIVRILLGSAALAGLSLTLPSYVIKPIANASETEPPSARPNIIFIISDDHTAQAISAYGSKLAKTPNIDRIAREGAILHNNIVSNSICGPSRATLLTGKFSHTNGYKFNEKVFDVNQPVFPEELQKNGYQTAWVGKMHLGSLPHGFDYLNILPGHGSYYNSDFVNSQNETKRYEGYVTDVVTQLSTEWLDKRNTSKPFFLVVGHKATHREWLPAIEDLGAYDNITFPIPPTFYDKYDGRLAAQKQDMTIDKTMRLKEDLKVHVDYDLDEAKVAQEKAELHKAFFRGQEMTPALDKQLENFVRNGSYRRLTPEQKKAFSGYYNRISREFDEKKLSGKALVEWKYQRYMRDYLATANSLDRNIGKLLDYLDKTGLAKNTVVIYTSDQGFYLGEHGWFDKRWIYEESLKTPFVIRYPDVIKPGTKVHNVVSNVDWAPTILSMTGTAIPKELQGKSFLPVLKGQNANWQDQAYYHYYEYPEPHRVAPHFGLRTERYTLARFYGPDSFWELYDIQKDPHNLKNLYGQKGYEKITATLKTQLKEHIVRNKDDEALKLFENSSE</sequence>
<proteinExistence type="inferred from homology"/>
<dbReference type="PROSITE" id="PS00523">
    <property type="entry name" value="SULFATASE_1"/>
    <property type="match status" value="1"/>
</dbReference>
<dbReference type="Gene3D" id="3.40.720.10">
    <property type="entry name" value="Alkaline Phosphatase, subunit A"/>
    <property type="match status" value="1"/>
</dbReference>
<dbReference type="InterPro" id="IPR017850">
    <property type="entry name" value="Alkaline_phosphatase_core_sf"/>
</dbReference>
<accession>A0A6L9LDJ0</accession>
<evidence type="ECO:0000313" key="4">
    <source>
        <dbReference type="EMBL" id="NDU94849.1"/>
    </source>
</evidence>
<feature type="domain" description="N-sulphoglucosamine sulphohydrolase C-terminal" evidence="3">
    <location>
        <begin position="394"/>
        <end position="543"/>
    </location>
</feature>
<protein>
    <submittedName>
        <fullName evidence="4">Sulfatase</fullName>
    </submittedName>
</protein>
<comment type="similarity">
    <text evidence="1">Belongs to the sulfatase family.</text>
</comment>
<evidence type="ECO:0000259" key="3">
    <source>
        <dbReference type="Pfam" id="PF16347"/>
    </source>
</evidence>
<dbReference type="GO" id="GO:0016787">
    <property type="term" value="F:hydrolase activity"/>
    <property type="evidence" value="ECO:0007669"/>
    <property type="project" value="UniProtKB-KW"/>
</dbReference>
<dbReference type="EMBL" id="JAAFZH010000003">
    <property type="protein sequence ID" value="NDU94849.1"/>
    <property type="molecule type" value="Genomic_DNA"/>
</dbReference>
<keyword evidence="5" id="KW-1185">Reference proteome</keyword>
<keyword evidence="2" id="KW-0378">Hydrolase</keyword>
<dbReference type="Pfam" id="PF16347">
    <property type="entry name" value="SGSH_C"/>
    <property type="match status" value="1"/>
</dbReference>
<evidence type="ECO:0000256" key="2">
    <source>
        <dbReference type="ARBA" id="ARBA00022801"/>
    </source>
</evidence>
<dbReference type="PANTHER" id="PTHR43108">
    <property type="entry name" value="N-ACETYLGLUCOSAMINE-6-SULFATASE FAMILY MEMBER"/>
    <property type="match status" value="1"/>
</dbReference>
<gene>
    <name evidence="4" type="ORF">GK108_08185</name>
</gene>
<dbReference type="CDD" id="cd16031">
    <property type="entry name" value="G6S_like"/>
    <property type="match status" value="1"/>
</dbReference>
<dbReference type="InterPro" id="IPR024607">
    <property type="entry name" value="Sulfatase_CS"/>
</dbReference>
<evidence type="ECO:0000313" key="5">
    <source>
        <dbReference type="Proteomes" id="UP000474175"/>
    </source>
</evidence>
<comment type="caution">
    <text evidence="4">The sequence shown here is derived from an EMBL/GenBank/DDBJ whole genome shotgun (WGS) entry which is preliminary data.</text>
</comment>
<dbReference type="Gene3D" id="3.30.1120.10">
    <property type="match status" value="1"/>
</dbReference>
<dbReference type="PROSITE" id="PS00149">
    <property type="entry name" value="SULFATASE_2"/>
    <property type="match status" value="1"/>
</dbReference>
<evidence type="ECO:0000256" key="1">
    <source>
        <dbReference type="ARBA" id="ARBA00008779"/>
    </source>
</evidence>
<dbReference type="Proteomes" id="UP000474175">
    <property type="component" value="Unassembled WGS sequence"/>
</dbReference>